<feature type="region of interest" description="Disordered" evidence="1">
    <location>
        <begin position="90"/>
        <end position="112"/>
    </location>
</feature>
<dbReference type="EMBL" id="SMJU01000018">
    <property type="protein sequence ID" value="TDB60087.1"/>
    <property type="molecule type" value="Genomic_DNA"/>
</dbReference>
<dbReference type="AlphaFoldDB" id="A0A4R4JYN8"/>
<dbReference type="RefSeq" id="WP_132121697.1">
    <property type="nucleotide sequence ID" value="NZ_SMJU01000018.1"/>
</dbReference>
<reference evidence="2 3" key="1">
    <citation type="submission" date="2019-02" db="EMBL/GenBank/DDBJ databases">
        <title>Arundinibacter roseus gen. nov., sp. nov., a new member of the family Cytophagaceae.</title>
        <authorList>
            <person name="Szuroczki S."/>
            <person name="Khayer B."/>
            <person name="Sproer C."/>
            <person name="Toumi M."/>
            <person name="Szabo A."/>
            <person name="Felfoldi T."/>
            <person name="Schumann P."/>
            <person name="Toth E."/>
        </authorList>
    </citation>
    <scope>NUCLEOTIDE SEQUENCE [LARGE SCALE GENOMIC DNA]</scope>
    <source>
        <strain evidence="2 3">DMA-k-7a</strain>
    </source>
</reference>
<evidence type="ECO:0000313" key="3">
    <source>
        <dbReference type="Proteomes" id="UP000295706"/>
    </source>
</evidence>
<evidence type="ECO:0000313" key="2">
    <source>
        <dbReference type="EMBL" id="TDB60087.1"/>
    </source>
</evidence>
<dbReference type="Proteomes" id="UP000295706">
    <property type="component" value="Unassembled WGS sequence"/>
</dbReference>
<evidence type="ECO:0000256" key="1">
    <source>
        <dbReference type="SAM" id="MobiDB-lite"/>
    </source>
</evidence>
<sequence>MVNHLMNVRVQTQKLPKAVFRVVNATPLPRRGQVVVRLKRFNQETITHRVTPDLVQPGRAWLFVFDIPEEMDNFFIFEWWWVTDDDELSGKGGNSNLKKSFKGKITNGSSTD</sequence>
<organism evidence="2 3">
    <name type="scientific">Arundinibacter roseus</name>
    <dbReference type="NCBI Taxonomy" id="2070510"/>
    <lineage>
        <taxon>Bacteria</taxon>
        <taxon>Pseudomonadati</taxon>
        <taxon>Bacteroidota</taxon>
        <taxon>Cytophagia</taxon>
        <taxon>Cytophagales</taxon>
        <taxon>Spirosomataceae</taxon>
        <taxon>Arundinibacter</taxon>
    </lineage>
</organism>
<gene>
    <name evidence="2" type="ORF">EZE20_21690</name>
</gene>
<proteinExistence type="predicted"/>
<comment type="caution">
    <text evidence="2">The sequence shown here is derived from an EMBL/GenBank/DDBJ whole genome shotgun (WGS) entry which is preliminary data.</text>
</comment>
<name>A0A4R4JYN8_9BACT</name>
<protein>
    <submittedName>
        <fullName evidence="2">Uncharacterized protein</fullName>
    </submittedName>
</protein>
<keyword evidence="3" id="KW-1185">Reference proteome</keyword>
<accession>A0A4R4JYN8</accession>